<dbReference type="EMBL" id="MCFI01000015">
    <property type="protein sequence ID" value="ORY79539.1"/>
    <property type="molecule type" value="Genomic_DNA"/>
</dbReference>
<dbReference type="SUPFAM" id="SSF56801">
    <property type="entry name" value="Acetyl-CoA synthetase-like"/>
    <property type="match status" value="1"/>
</dbReference>
<feature type="domain" description="AMP-binding enzyme C-terminal" evidence="7">
    <location>
        <begin position="506"/>
        <end position="581"/>
    </location>
</feature>
<proteinExistence type="inferred from homology"/>
<keyword evidence="3" id="KW-0276">Fatty acid metabolism</keyword>
<dbReference type="Pfam" id="PF13193">
    <property type="entry name" value="AMP-binding_C"/>
    <property type="match status" value="1"/>
</dbReference>
<dbReference type="Pfam" id="PF00501">
    <property type="entry name" value="AMP-binding"/>
    <property type="match status" value="1"/>
</dbReference>
<evidence type="ECO:0000259" key="7">
    <source>
        <dbReference type="Pfam" id="PF13193"/>
    </source>
</evidence>
<name>A0A1Y2F6Q5_PROLT</name>
<reference evidence="8 9" key="1">
    <citation type="submission" date="2016-07" db="EMBL/GenBank/DDBJ databases">
        <title>Pervasive Adenine N6-methylation of Active Genes in Fungi.</title>
        <authorList>
            <consortium name="DOE Joint Genome Institute"/>
            <person name="Mondo S.J."/>
            <person name="Dannebaum R.O."/>
            <person name="Kuo R.C."/>
            <person name="Labutti K."/>
            <person name="Haridas S."/>
            <person name="Kuo A."/>
            <person name="Salamov A."/>
            <person name="Ahrendt S.R."/>
            <person name="Lipzen A."/>
            <person name="Sullivan W."/>
            <person name="Andreopoulos W.B."/>
            <person name="Clum A."/>
            <person name="Lindquist E."/>
            <person name="Daum C."/>
            <person name="Ramamoorthy G.K."/>
            <person name="Gryganskyi A."/>
            <person name="Culley D."/>
            <person name="Magnuson J.K."/>
            <person name="James T.Y."/>
            <person name="O'Malley M.A."/>
            <person name="Stajich J.E."/>
            <person name="Spatafora J.W."/>
            <person name="Visel A."/>
            <person name="Grigoriev I.V."/>
        </authorList>
    </citation>
    <scope>NUCLEOTIDE SEQUENCE [LARGE SCALE GENOMIC DNA]</scope>
    <source>
        <strain evidence="8 9">12-1054</strain>
    </source>
</reference>
<dbReference type="InterPro" id="IPR042099">
    <property type="entry name" value="ANL_N_sf"/>
</dbReference>
<evidence type="ECO:0000259" key="6">
    <source>
        <dbReference type="Pfam" id="PF00501"/>
    </source>
</evidence>
<evidence type="ECO:0000256" key="2">
    <source>
        <dbReference type="ARBA" id="ARBA00022598"/>
    </source>
</evidence>
<dbReference type="PANTHER" id="PTHR43859">
    <property type="entry name" value="ACYL-ACTIVATING ENZYME"/>
    <property type="match status" value="1"/>
</dbReference>
<evidence type="ECO:0000256" key="5">
    <source>
        <dbReference type="SAM" id="MobiDB-lite"/>
    </source>
</evidence>
<evidence type="ECO:0000313" key="9">
    <source>
        <dbReference type="Proteomes" id="UP000193685"/>
    </source>
</evidence>
<keyword evidence="9" id="KW-1185">Reference proteome</keyword>
<evidence type="ECO:0000256" key="3">
    <source>
        <dbReference type="ARBA" id="ARBA00022832"/>
    </source>
</evidence>
<dbReference type="InterPro" id="IPR025110">
    <property type="entry name" value="AMP-bd_C"/>
</dbReference>
<dbReference type="Proteomes" id="UP000193685">
    <property type="component" value="Unassembled WGS sequence"/>
</dbReference>
<dbReference type="AlphaFoldDB" id="A0A1Y2F6Q5"/>
<dbReference type="Gene3D" id="3.30.300.30">
    <property type="match status" value="1"/>
</dbReference>
<evidence type="ECO:0000256" key="1">
    <source>
        <dbReference type="ARBA" id="ARBA00006432"/>
    </source>
</evidence>
<dbReference type="STRING" id="56484.A0A1Y2F6Q5"/>
<dbReference type="InterPro" id="IPR020845">
    <property type="entry name" value="AMP-binding_CS"/>
</dbReference>
<dbReference type="RefSeq" id="XP_040723910.1">
    <property type="nucleotide sequence ID" value="XM_040867954.1"/>
</dbReference>
<dbReference type="InterPro" id="IPR000873">
    <property type="entry name" value="AMP-dep_synth/lig_dom"/>
</dbReference>
<dbReference type="InterPro" id="IPR045851">
    <property type="entry name" value="AMP-bd_C_sf"/>
</dbReference>
<sequence>MSQPEGRLRQLLHHIKDNFVPQQQEPPVPANNTVHGPAAHTGPRVHNYHELNPTQFLPKVAAINPDLPAILHYSANGTRLEYNYGEWSQRSCQLAYYMRKNTFKRNNVVAILASNTPMMLEAYFAIPAAGGRFTALNYRLQKSDIHYCLRKTKASTVLVDREYYDLVKEMAGEVDIVVDEDIDGKTGAYAEMLQEGQRIMDATAGTKGWAGLPYEEVDENSDFCYMFTSGTTSLPKAVTFTHRGVYMGALGNLIDSQLNCGDAFGGNNANYLWTLPIFHAAGWCFPWAVTLAQGRHITLRKMDYGNVWKLLNEEGVTHLCAAPTVCTLLINHPDARKLERPARVIVAASPPSASLFKSMHALNLNGIHVYGMTETYGPMMRGYFKPAWKEGSEADMYRNMARQGHGFSTSRAVMVIKPQPEDHVHTGTEQLVEVEHNGRELGEIAIHGNLAMKGYYDDVEATRLTFRSNYLLTGDLAVVHPDGYVEIQDRGKDVIISGGENISSIEVESCILKMPAVLECAVVAKKDEKWGEIPVAVLTCKNGQAVSQDEVIAWARKTLAGYKVPKEVVLVKDLPKTGTGKVQKNVLRAKIKAGEAL</sequence>
<dbReference type="FunFam" id="3.30.300.30:FF:000008">
    <property type="entry name" value="2,3-dihydroxybenzoate-AMP ligase"/>
    <property type="match status" value="1"/>
</dbReference>
<dbReference type="GO" id="GO:0016874">
    <property type="term" value="F:ligase activity"/>
    <property type="evidence" value="ECO:0007669"/>
    <property type="project" value="UniProtKB-KW"/>
</dbReference>
<evidence type="ECO:0000256" key="4">
    <source>
        <dbReference type="ARBA" id="ARBA00023098"/>
    </source>
</evidence>
<keyword evidence="4" id="KW-0443">Lipid metabolism</keyword>
<feature type="domain" description="AMP-dependent synthetase/ligase" evidence="6">
    <location>
        <begin position="60"/>
        <end position="456"/>
    </location>
</feature>
<dbReference type="PANTHER" id="PTHR43859:SF4">
    <property type="entry name" value="BUTANOATE--COA LIGASE AAE1-RELATED"/>
    <property type="match status" value="1"/>
</dbReference>
<dbReference type="OrthoDB" id="1882297at2759"/>
<keyword evidence="2" id="KW-0436">Ligase</keyword>
<evidence type="ECO:0000313" key="8">
    <source>
        <dbReference type="EMBL" id="ORY79539.1"/>
    </source>
</evidence>
<dbReference type="GO" id="GO:0006631">
    <property type="term" value="P:fatty acid metabolic process"/>
    <property type="evidence" value="ECO:0007669"/>
    <property type="project" value="UniProtKB-KW"/>
</dbReference>
<dbReference type="OMA" id="CGAPIVY"/>
<organism evidence="8 9">
    <name type="scientific">Protomyces lactucae-debilis</name>
    <dbReference type="NCBI Taxonomy" id="2754530"/>
    <lineage>
        <taxon>Eukaryota</taxon>
        <taxon>Fungi</taxon>
        <taxon>Dikarya</taxon>
        <taxon>Ascomycota</taxon>
        <taxon>Taphrinomycotina</taxon>
        <taxon>Taphrinomycetes</taxon>
        <taxon>Taphrinales</taxon>
        <taxon>Protomycetaceae</taxon>
        <taxon>Protomyces</taxon>
    </lineage>
</organism>
<dbReference type="GeneID" id="63784553"/>
<protein>
    <submittedName>
        <fullName evidence="8">AMP-binding domain protein</fullName>
    </submittedName>
</protein>
<dbReference type="Gene3D" id="3.40.50.12780">
    <property type="entry name" value="N-terminal domain of ligase-like"/>
    <property type="match status" value="1"/>
</dbReference>
<accession>A0A1Y2F6Q5</accession>
<comment type="similarity">
    <text evidence="1">Belongs to the ATP-dependent AMP-binding enzyme family.</text>
</comment>
<feature type="region of interest" description="Disordered" evidence="5">
    <location>
        <begin position="22"/>
        <end position="41"/>
    </location>
</feature>
<gene>
    <name evidence="8" type="ORF">BCR37DRAFT_349800</name>
</gene>
<comment type="caution">
    <text evidence="8">The sequence shown here is derived from an EMBL/GenBank/DDBJ whole genome shotgun (WGS) entry which is preliminary data.</text>
</comment>
<dbReference type="PROSITE" id="PS00455">
    <property type="entry name" value="AMP_BINDING"/>
    <property type="match status" value="1"/>
</dbReference>